<accession>A0A9D7JYS7</accession>
<dbReference type="EMBL" id="JADJUC010000002">
    <property type="protein sequence ID" value="MBK8523234.1"/>
    <property type="molecule type" value="Genomic_DNA"/>
</dbReference>
<proteinExistence type="predicted"/>
<name>A0A9D7JYS7_9PROT</name>
<dbReference type="Proteomes" id="UP000886689">
    <property type="component" value="Unassembled WGS sequence"/>
</dbReference>
<comment type="caution">
    <text evidence="2">The sequence shown here is derived from an EMBL/GenBank/DDBJ whole genome shotgun (WGS) entry which is preliminary data.</text>
</comment>
<evidence type="ECO:0000313" key="3">
    <source>
        <dbReference type="Proteomes" id="UP000886689"/>
    </source>
</evidence>
<protein>
    <submittedName>
        <fullName evidence="2">DUF1902 domain-containing protein</fullName>
    </submittedName>
</protein>
<dbReference type="AlphaFoldDB" id="A0A9D7JYS7"/>
<dbReference type="SUPFAM" id="SSF143100">
    <property type="entry name" value="TTHA1013/TTHA0281-like"/>
    <property type="match status" value="1"/>
</dbReference>
<organism evidence="2 3">
    <name type="scientific">Candidatus Proximibacter danicus</name>
    <dbReference type="NCBI Taxonomy" id="2954365"/>
    <lineage>
        <taxon>Bacteria</taxon>
        <taxon>Pseudomonadati</taxon>
        <taxon>Pseudomonadota</taxon>
        <taxon>Betaproteobacteria</taxon>
        <taxon>Candidatus Proximibacter</taxon>
    </lineage>
</organism>
<evidence type="ECO:0000259" key="1">
    <source>
        <dbReference type="Pfam" id="PF08972"/>
    </source>
</evidence>
<evidence type="ECO:0000313" key="2">
    <source>
        <dbReference type="EMBL" id="MBK8523234.1"/>
    </source>
</evidence>
<dbReference type="Pfam" id="PF08972">
    <property type="entry name" value="DUF1902"/>
    <property type="match status" value="1"/>
</dbReference>
<sequence length="78" mass="8690">MEKVFFIRAEWDAEAEVWVATSDDVPGLATEAETIEHLSEKLAIMIPELLEANGVPNGQEVPFELLARKFAVAQRLAH</sequence>
<gene>
    <name evidence="2" type="ORF">IPL58_03365</name>
</gene>
<feature type="domain" description="DUF1902" evidence="1">
    <location>
        <begin position="5"/>
        <end position="70"/>
    </location>
</feature>
<reference evidence="2" key="1">
    <citation type="submission" date="2020-10" db="EMBL/GenBank/DDBJ databases">
        <title>Connecting structure to function with the recovery of over 1000 high-quality activated sludge metagenome-assembled genomes encoding full-length rRNA genes using long-read sequencing.</title>
        <authorList>
            <person name="Singleton C.M."/>
            <person name="Petriglieri F."/>
            <person name="Kristensen J.M."/>
            <person name="Kirkegaard R.H."/>
            <person name="Michaelsen T.Y."/>
            <person name="Andersen M.H."/>
            <person name="Karst S.M."/>
            <person name="Dueholm M.S."/>
            <person name="Nielsen P.H."/>
            <person name="Albertsen M."/>
        </authorList>
    </citation>
    <scope>NUCLEOTIDE SEQUENCE</scope>
    <source>
        <strain evidence="2">Hirt_18-Q3-R61-65_BATAC.395</strain>
    </source>
</reference>
<dbReference type="Gene3D" id="3.30.2390.10">
    <property type="entry name" value="TTHA1013-like"/>
    <property type="match status" value="1"/>
</dbReference>
<dbReference type="InterPro" id="IPR035069">
    <property type="entry name" value="TTHA1013/TTHA0281-like"/>
</dbReference>
<dbReference type="InterPro" id="IPR015066">
    <property type="entry name" value="DUF1902"/>
</dbReference>